<proteinExistence type="predicted"/>
<keyword evidence="2" id="KW-1185">Reference proteome</keyword>
<name>A0ACD5XZ68_AVESA</name>
<evidence type="ECO:0000313" key="1">
    <source>
        <dbReference type="EnsemblPlants" id="AVESA.00010b.r2.5CG0876710.1.CDS.1"/>
    </source>
</evidence>
<accession>A0ACD5XZ68</accession>
<protein>
    <submittedName>
        <fullName evidence="1">Uncharacterized protein</fullName>
    </submittedName>
</protein>
<reference evidence="1" key="1">
    <citation type="submission" date="2021-05" db="EMBL/GenBank/DDBJ databases">
        <authorList>
            <person name="Scholz U."/>
            <person name="Mascher M."/>
            <person name="Fiebig A."/>
        </authorList>
    </citation>
    <scope>NUCLEOTIDE SEQUENCE [LARGE SCALE GENOMIC DNA]</scope>
</reference>
<organism evidence="1 2">
    <name type="scientific">Avena sativa</name>
    <name type="common">Oat</name>
    <dbReference type="NCBI Taxonomy" id="4498"/>
    <lineage>
        <taxon>Eukaryota</taxon>
        <taxon>Viridiplantae</taxon>
        <taxon>Streptophyta</taxon>
        <taxon>Embryophyta</taxon>
        <taxon>Tracheophyta</taxon>
        <taxon>Spermatophyta</taxon>
        <taxon>Magnoliopsida</taxon>
        <taxon>Liliopsida</taxon>
        <taxon>Poales</taxon>
        <taxon>Poaceae</taxon>
        <taxon>BOP clade</taxon>
        <taxon>Pooideae</taxon>
        <taxon>Poodae</taxon>
        <taxon>Poeae</taxon>
        <taxon>Poeae Chloroplast Group 1 (Aveneae type)</taxon>
        <taxon>Aveninae</taxon>
        <taxon>Avena</taxon>
    </lineage>
</organism>
<evidence type="ECO:0000313" key="2">
    <source>
        <dbReference type="Proteomes" id="UP001732700"/>
    </source>
</evidence>
<dbReference type="EnsemblPlants" id="AVESA.00010b.r2.5CG0876710.1">
    <property type="protein sequence ID" value="AVESA.00010b.r2.5CG0876710.1.CDS.1"/>
    <property type="gene ID" value="AVESA.00010b.r2.5CG0876710"/>
</dbReference>
<dbReference type="Proteomes" id="UP001732700">
    <property type="component" value="Chromosome 5C"/>
</dbReference>
<reference evidence="1" key="2">
    <citation type="submission" date="2025-09" db="UniProtKB">
        <authorList>
            <consortium name="EnsemblPlants"/>
        </authorList>
    </citation>
    <scope>IDENTIFICATION</scope>
</reference>
<sequence>MDLNLYLGLPPLPRPPGRLGAAMDCPAPAPAGSPVPEAPRPGDEPAAGPPAPPPPPLPAVFSPFNELSTPEIPLIDPILVDWLDGLDTDSEDTLDAGELAEALDAPSDYGLSTDSEEDTLDAAEPARASDDGLSTDSEDTLDAVEEEVAFDAPSSHDAYMLLPNLVIPEPEVPTVDEPAGLPAEEEMLALPLEDWEPDAPSTTNIWGGDFSTIFAQSDILSTDSDEALDAGEPAVAFDASSHDANTSPPPTPQLPLAGLEGVRLEWVERLSHPDRVAPAAAAEMVSTRQSVEGAIEDTTPELRFQRLIQVSEQHRIARPGPVSRSQRATSPELEAERLLHAIQRSHSSLDASRRQNLDANGKMGGTGAVKKDGNCGCNGSFECNICLDAAKEPVVTPCGHLFCWPCLYQWLHGHSVHSECPVCKGEVLEVNVTPIYGRGGGERDASSSDVPPRPSANRSESMRQQLLQMPDPRGIASMVRRLIENQDHLSGQAAQPAGGVEVTVLPEGLRRLSRVGVRRQQRTASLAAPSPLVQHVSRHAVPESGSPAQLPSSNSDNAVPSVPQQSSSMEQASTSSTVAVIVGQAAQSRRSRPPSEPTATRRTRRRQQH</sequence>